<protein>
    <submittedName>
        <fullName evidence="4">Acetyltransferase (GNAT) family protein</fullName>
    </submittedName>
</protein>
<feature type="domain" description="N-acetyltransferase" evidence="3">
    <location>
        <begin position="23"/>
        <end position="167"/>
    </location>
</feature>
<dbReference type="Pfam" id="PF00583">
    <property type="entry name" value="Acetyltransf_1"/>
    <property type="match status" value="1"/>
</dbReference>
<evidence type="ECO:0000313" key="4">
    <source>
        <dbReference type="EMBL" id="PJJ62320.1"/>
    </source>
</evidence>
<name>A0A2M9BWK0_9MICO</name>
<evidence type="ECO:0000256" key="2">
    <source>
        <dbReference type="ARBA" id="ARBA00023315"/>
    </source>
</evidence>
<dbReference type="InterPro" id="IPR050832">
    <property type="entry name" value="Bact_Acetyltransf"/>
</dbReference>
<sequence>MTLLDSPYDRFVSVRYTDDIAKPLIDDLEHEYNTRYSDILPEPAAVELHRYPVEDFAEPHGAFLLLLRDERPIAGGAFKRYDERTAELKRIWTHPEFRNQGLARLVVVKLEIRAAEQGYSRIFLTTGPRQPEAKRLYLATGYTPLYDTELPAEEVGIHAFEKILPEREARS</sequence>
<keyword evidence="2" id="KW-0012">Acyltransferase</keyword>
<dbReference type="InterPro" id="IPR016181">
    <property type="entry name" value="Acyl_CoA_acyltransferase"/>
</dbReference>
<dbReference type="PROSITE" id="PS51186">
    <property type="entry name" value="GNAT"/>
    <property type="match status" value="1"/>
</dbReference>
<evidence type="ECO:0000259" key="3">
    <source>
        <dbReference type="PROSITE" id="PS51186"/>
    </source>
</evidence>
<dbReference type="GO" id="GO:0016747">
    <property type="term" value="F:acyltransferase activity, transferring groups other than amino-acyl groups"/>
    <property type="evidence" value="ECO:0007669"/>
    <property type="project" value="InterPro"/>
</dbReference>
<reference evidence="4 5" key="1">
    <citation type="submission" date="2017-11" db="EMBL/GenBank/DDBJ databases">
        <title>Genomic Encyclopedia of Archaeal and Bacterial Type Strains, Phase II (KMG-II): From Individual Species to Whole Genera.</title>
        <authorList>
            <person name="Goeker M."/>
        </authorList>
    </citation>
    <scope>NUCLEOTIDE SEQUENCE [LARGE SCALE GENOMIC DNA]</scope>
    <source>
        <strain evidence="4 5">DSM 25625</strain>
    </source>
</reference>
<dbReference type="PANTHER" id="PTHR43877">
    <property type="entry name" value="AMINOALKYLPHOSPHONATE N-ACETYLTRANSFERASE-RELATED-RELATED"/>
    <property type="match status" value="1"/>
</dbReference>
<dbReference type="PANTHER" id="PTHR43877:SF2">
    <property type="entry name" value="AMINOALKYLPHOSPHONATE N-ACETYLTRANSFERASE-RELATED"/>
    <property type="match status" value="1"/>
</dbReference>
<dbReference type="Gene3D" id="3.40.630.30">
    <property type="match status" value="1"/>
</dbReference>
<proteinExistence type="predicted"/>
<accession>A0A2M9BWK0</accession>
<dbReference type="InterPro" id="IPR000182">
    <property type="entry name" value="GNAT_dom"/>
</dbReference>
<dbReference type="RefSeq" id="WP_245861574.1">
    <property type="nucleotide sequence ID" value="NZ_PGFB01000003.1"/>
</dbReference>
<evidence type="ECO:0000256" key="1">
    <source>
        <dbReference type="ARBA" id="ARBA00022679"/>
    </source>
</evidence>
<organism evidence="4 5">
    <name type="scientific">Compostimonas suwonensis</name>
    <dbReference type="NCBI Taxonomy" id="1048394"/>
    <lineage>
        <taxon>Bacteria</taxon>
        <taxon>Bacillati</taxon>
        <taxon>Actinomycetota</taxon>
        <taxon>Actinomycetes</taxon>
        <taxon>Micrococcales</taxon>
        <taxon>Microbacteriaceae</taxon>
        <taxon>Compostimonas</taxon>
    </lineage>
</organism>
<dbReference type="EMBL" id="PGFB01000003">
    <property type="protein sequence ID" value="PJJ62320.1"/>
    <property type="molecule type" value="Genomic_DNA"/>
</dbReference>
<comment type="caution">
    <text evidence="4">The sequence shown here is derived from an EMBL/GenBank/DDBJ whole genome shotgun (WGS) entry which is preliminary data.</text>
</comment>
<dbReference type="Proteomes" id="UP000230161">
    <property type="component" value="Unassembled WGS sequence"/>
</dbReference>
<dbReference type="AlphaFoldDB" id="A0A2M9BWK0"/>
<gene>
    <name evidence="4" type="ORF">CLV54_2120</name>
</gene>
<keyword evidence="1 4" id="KW-0808">Transferase</keyword>
<dbReference type="CDD" id="cd04301">
    <property type="entry name" value="NAT_SF"/>
    <property type="match status" value="1"/>
</dbReference>
<evidence type="ECO:0000313" key="5">
    <source>
        <dbReference type="Proteomes" id="UP000230161"/>
    </source>
</evidence>
<keyword evidence="5" id="KW-1185">Reference proteome</keyword>
<dbReference type="SUPFAM" id="SSF55729">
    <property type="entry name" value="Acyl-CoA N-acyltransferases (Nat)"/>
    <property type="match status" value="1"/>
</dbReference>